<organism evidence="8 9">
    <name type="scientific">Shouchella clausii</name>
    <name type="common">Alkalihalobacillus clausii</name>
    <dbReference type="NCBI Taxonomy" id="79880"/>
    <lineage>
        <taxon>Bacteria</taxon>
        <taxon>Bacillati</taxon>
        <taxon>Bacillota</taxon>
        <taxon>Bacilli</taxon>
        <taxon>Bacillales</taxon>
        <taxon>Bacillaceae</taxon>
        <taxon>Shouchella</taxon>
    </lineage>
</organism>
<evidence type="ECO:0000256" key="1">
    <source>
        <dbReference type="ARBA" id="ARBA00004651"/>
    </source>
</evidence>
<proteinExistence type="predicted"/>
<feature type="transmembrane region" description="Helical" evidence="6">
    <location>
        <begin position="107"/>
        <end position="126"/>
    </location>
</feature>
<feature type="transmembrane region" description="Helical" evidence="6">
    <location>
        <begin position="146"/>
        <end position="171"/>
    </location>
</feature>
<reference evidence="8 9" key="1">
    <citation type="submission" date="2017-07" db="EMBL/GenBank/DDBJ databases">
        <title>Isolation and whole genome analysis of endospore-forming bacteria from heroin.</title>
        <authorList>
            <person name="Kalinowski J."/>
            <person name="Ahrens B."/>
            <person name="Al-Dilaimi A."/>
            <person name="Winkler A."/>
            <person name="Wibberg D."/>
            <person name="Schleenbecker U."/>
            <person name="Ruckert C."/>
            <person name="Wolfel R."/>
            <person name="Grass G."/>
        </authorList>
    </citation>
    <scope>NUCLEOTIDE SEQUENCE [LARGE SCALE GENOMIC DNA]</scope>
    <source>
        <strain evidence="8 9">7539</strain>
    </source>
</reference>
<keyword evidence="5 6" id="KW-0472">Membrane</keyword>
<dbReference type="InterPro" id="IPR051461">
    <property type="entry name" value="UPF0750_membrane"/>
</dbReference>
<evidence type="ECO:0000256" key="2">
    <source>
        <dbReference type="ARBA" id="ARBA00022475"/>
    </source>
</evidence>
<dbReference type="GO" id="GO:0005886">
    <property type="term" value="C:plasma membrane"/>
    <property type="evidence" value="ECO:0007669"/>
    <property type="project" value="UniProtKB-SubCell"/>
</dbReference>
<evidence type="ECO:0000256" key="3">
    <source>
        <dbReference type="ARBA" id="ARBA00022692"/>
    </source>
</evidence>
<comment type="caution">
    <text evidence="8">The sequence shown here is derived from an EMBL/GenBank/DDBJ whole genome shotgun (WGS) entry which is preliminary data.</text>
</comment>
<evidence type="ECO:0000256" key="4">
    <source>
        <dbReference type="ARBA" id="ARBA00022989"/>
    </source>
</evidence>
<dbReference type="EMBL" id="NPCC01000004">
    <property type="protein sequence ID" value="PAE90782.1"/>
    <property type="molecule type" value="Genomic_DNA"/>
</dbReference>
<evidence type="ECO:0000259" key="7">
    <source>
        <dbReference type="Pfam" id="PF10035"/>
    </source>
</evidence>
<dbReference type="InterPro" id="IPR019264">
    <property type="entry name" value="DUF2179"/>
</dbReference>
<dbReference type="AlphaFoldDB" id="A0A268P4W9"/>
<feature type="transmembrane region" description="Helical" evidence="6">
    <location>
        <begin position="77"/>
        <end position="95"/>
    </location>
</feature>
<gene>
    <name evidence="8" type="ORF">CHH72_02570</name>
</gene>
<dbReference type="Pfam" id="PF02588">
    <property type="entry name" value="YitT_membrane"/>
    <property type="match status" value="1"/>
</dbReference>
<accession>A0A268P4W9</accession>
<dbReference type="CDD" id="cd16380">
    <property type="entry name" value="YitT_C"/>
    <property type="match status" value="1"/>
</dbReference>
<feature type="transmembrane region" description="Helical" evidence="6">
    <location>
        <begin position="7"/>
        <end position="30"/>
    </location>
</feature>
<dbReference type="PIRSF" id="PIRSF006483">
    <property type="entry name" value="Membrane_protein_YitT"/>
    <property type="match status" value="1"/>
</dbReference>
<protein>
    <recommendedName>
        <fullName evidence="7">DUF2179 domain-containing protein</fullName>
    </recommendedName>
</protein>
<dbReference type="Proteomes" id="UP000216207">
    <property type="component" value="Unassembled WGS sequence"/>
</dbReference>
<keyword evidence="2" id="KW-1003">Cell membrane</keyword>
<dbReference type="PANTHER" id="PTHR33545:SF3">
    <property type="entry name" value="UPF0750 MEMBRANE PROTEIN YQFU"/>
    <property type="match status" value="1"/>
</dbReference>
<dbReference type="InterPro" id="IPR015867">
    <property type="entry name" value="N-reg_PII/ATP_PRibTrfase_C"/>
</dbReference>
<feature type="domain" description="DUF2179" evidence="7">
    <location>
        <begin position="222"/>
        <end position="275"/>
    </location>
</feature>
<feature type="transmembrane region" description="Helical" evidence="6">
    <location>
        <begin position="42"/>
        <end position="70"/>
    </location>
</feature>
<evidence type="ECO:0000313" key="9">
    <source>
        <dbReference type="Proteomes" id="UP000216207"/>
    </source>
</evidence>
<evidence type="ECO:0000256" key="6">
    <source>
        <dbReference type="SAM" id="Phobius"/>
    </source>
</evidence>
<name>A0A268P4W9_SHOCL</name>
<dbReference type="RefSeq" id="WP_095326094.1">
    <property type="nucleotide sequence ID" value="NZ_NPCC01000004.1"/>
</dbReference>
<dbReference type="Gene3D" id="3.30.70.120">
    <property type="match status" value="1"/>
</dbReference>
<keyword evidence="3 6" id="KW-0812">Transmembrane</keyword>
<evidence type="ECO:0000256" key="5">
    <source>
        <dbReference type="ARBA" id="ARBA00023136"/>
    </source>
</evidence>
<keyword evidence="4 6" id="KW-1133">Transmembrane helix</keyword>
<dbReference type="InterPro" id="IPR003740">
    <property type="entry name" value="YitT"/>
</dbReference>
<dbReference type="PANTHER" id="PTHR33545">
    <property type="entry name" value="UPF0750 MEMBRANE PROTEIN YITT-RELATED"/>
    <property type="match status" value="1"/>
</dbReference>
<comment type="subcellular location">
    <subcellularLocation>
        <location evidence="1">Cell membrane</location>
        <topology evidence="1">Multi-pass membrane protein</topology>
    </subcellularLocation>
</comment>
<evidence type="ECO:0000313" key="8">
    <source>
        <dbReference type="EMBL" id="PAE90782.1"/>
    </source>
</evidence>
<dbReference type="Pfam" id="PF10035">
    <property type="entry name" value="DUF2179"/>
    <property type="match status" value="1"/>
</dbReference>
<sequence length="284" mass="31036">MPASQQLSFRIFTVMAGAILAAIAIEWFLLPNSIIDGGIIGISLILNAITSFNFGILVLLLNVPFLYFGFLYLGKRFLIYSLTGNIILAVSESLLHHWHLEPLTTTPLLATIFGGLLLGLGVGLVIRSGGALDGTEVLGLLLTRKIPFTVGECVLAFNVAVFAWAAFVYGFENAMYSILTYYVAAKTIDAVVEGPDQTKAVMIVSDHYEQLTEAITAKLGKGVTRLKGQGGYQGKEKDILYVVVGRLEIMQLKNTIYEHDRNAFFTIIDAHESRGATFKGEEDH</sequence>